<evidence type="ECO:0000256" key="5">
    <source>
        <dbReference type="ARBA" id="ARBA00022801"/>
    </source>
</evidence>
<dbReference type="Pfam" id="PF13507">
    <property type="entry name" value="GATase_5"/>
    <property type="match status" value="1"/>
</dbReference>
<feature type="active site" evidence="8">
    <location>
        <position position="196"/>
    </location>
</feature>
<dbReference type="InterPro" id="IPR010075">
    <property type="entry name" value="PRibForGlyAmidine_synth_PurQ"/>
</dbReference>
<name>A0A1I4R411_9HYPH</name>
<dbReference type="GO" id="GO:0004642">
    <property type="term" value="F:phosphoribosylformylglycinamidine synthase activity"/>
    <property type="evidence" value="ECO:0007669"/>
    <property type="project" value="UniProtKB-UniRule"/>
</dbReference>
<keyword evidence="4 8" id="KW-0658">Purine biosynthesis</keyword>
<dbReference type="CDD" id="cd01740">
    <property type="entry name" value="GATase1_FGAR_AT"/>
    <property type="match status" value="1"/>
</dbReference>
<evidence type="ECO:0000313" key="9">
    <source>
        <dbReference type="EMBL" id="PKR90214.1"/>
    </source>
</evidence>
<comment type="pathway">
    <text evidence="8">Purine metabolism; IMP biosynthesis via de novo pathway; 5-amino-1-(5-phospho-D-ribosyl)imidazole from N(2)-formyl-N(1)-(5-phospho-D-ribosyl)glycinamide: step 1/2.</text>
</comment>
<dbReference type="HAMAP" id="MF_00421">
    <property type="entry name" value="PurQ"/>
    <property type="match status" value="1"/>
</dbReference>
<dbReference type="OrthoDB" id="9804441at2"/>
<keyword evidence="10" id="KW-1185">Reference proteome</keyword>
<dbReference type="GO" id="GO:0004359">
    <property type="term" value="F:glutaminase activity"/>
    <property type="evidence" value="ECO:0007669"/>
    <property type="project" value="UniProtKB-EC"/>
</dbReference>
<dbReference type="NCBIfam" id="NF002957">
    <property type="entry name" value="PRK03619.1"/>
    <property type="match status" value="1"/>
</dbReference>
<reference evidence="9 10" key="1">
    <citation type="submission" date="2017-12" db="EMBL/GenBank/DDBJ databases">
        <title>Anaerobic carbon monoxide metabolism by Pleomorphomonas carboxyditropha sp. nov., a new mesophilic hydrogenogenic carboxidotroph.</title>
        <authorList>
            <person name="Esquivel-Elizondo S."/>
            <person name="Krajmalnik-Brown R."/>
        </authorList>
    </citation>
    <scope>NUCLEOTIDE SEQUENCE [LARGE SCALE GENOMIC DNA]</scope>
    <source>
        <strain evidence="9 10">R5-392</strain>
    </source>
</reference>
<dbReference type="InterPro" id="IPR029062">
    <property type="entry name" value="Class_I_gatase-like"/>
</dbReference>
<sequence>MRSAVVLFPGSNRDHDMVKALHSVTGIKPTVVWHQDATLPDVDLIVLPGGFSYGDYLRCGAIAARSPAMLDVARKAKAGVRVLGVCNGFQILTEAGLLPGALMRNAHLRFVCKEVKLEVTNNDTDFTRAYAKGQVIRCPVAHHDGNYFADPETLARLEGDGRVAFRYAEGTNPNGSINDIAGILNEAGNVLGMMPHPENLIEALHGGFDGRGLFESVATSLAA</sequence>
<keyword evidence="5 8" id="KW-0378">Hydrolase</keyword>
<evidence type="ECO:0000256" key="8">
    <source>
        <dbReference type="HAMAP-Rule" id="MF_00421"/>
    </source>
</evidence>
<comment type="catalytic activity">
    <reaction evidence="8">
        <text>N(2)-formyl-N(1)-(5-phospho-beta-D-ribosyl)glycinamide + L-glutamine + ATP + H2O = 2-formamido-N(1)-(5-O-phospho-beta-D-ribosyl)acetamidine + L-glutamate + ADP + phosphate + H(+)</text>
        <dbReference type="Rhea" id="RHEA:17129"/>
        <dbReference type="ChEBI" id="CHEBI:15377"/>
        <dbReference type="ChEBI" id="CHEBI:15378"/>
        <dbReference type="ChEBI" id="CHEBI:29985"/>
        <dbReference type="ChEBI" id="CHEBI:30616"/>
        <dbReference type="ChEBI" id="CHEBI:43474"/>
        <dbReference type="ChEBI" id="CHEBI:58359"/>
        <dbReference type="ChEBI" id="CHEBI:147286"/>
        <dbReference type="ChEBI" id="CHEBI:147287"/>
        <dbReference type="ChEBI" id="CHEBI:456216"/>
        <dbReference type="EC" id="6.3.5.3"/>
    </reaction>
</comment>
<protein>
    <recommendedName>
        <fullName evidence="8">Phosphoribosylformylglycinamidine synthase subunit PurQ</fullName>
        <shortName evidence="8">FGAM synthase</shortName>
        <ecNumber evidence="8">6.3.5.3</ecNumber>
    </recommendedName>
    <alternativeName>
        <fullName evidence="8">Formylglycinamide ribonucleotide amidotransferase subunit I</fullName>
        <shortName evidence="8">FGAR amidotransferase I</shortName>
        <shortName evidence="8">FGAR-AT I</shortName>
    </alternativeName>
    <alternativeName>
        <fullName evidence="8">Glutaminase PurQ</fullName>
        <ecNumber evidence="8">3.5.1.2</ecNumber>
    </alternativeName>
    <alternativeName>
        <fullName evidence="8">Phosphoribosylformylglycinamidine synthase subunit I</fullName>
    </alternativeName>
</protein>
<dbReference type="Proteomes" id="UP000233491">
    <property type="component" value="Unassembled WGS sequence"/>
</dbReference>
<dbReference type="GO" id="GO:0006189">
    <property type="term" value="P:'de novo' IMP biosynthetic process"/>
    <property type="evidence" value="ECO:0007669"/>
    <property type="project" value="UniProtKB-UniRule"/>
</dbReference>
<comment type="subcellular location">
    <subcellularLocation>
        <location evidence="8">Cytoplasm</location>
    </subcellularLocation>
</comment>
<comment type="caution">
    <text evidence="9">The sequence shown here is derived from an EMBL/GenBank/DDBJ whole genome shotgun (WGS) entry which is preliminary data.</text>
</comment>
<dbReference type="RefSeq" id="WP_101287310.1">
    <property type="nucleotide sequence ID" value="NZ_FOUQ01000001.1"/>
</dbReference>
<keyword evidence="3 8" id="KW-0547">Nucleotide-binding</keyword>
<proteinExistence type="inferred from homology"/>
<comment type="function">
    <text evidence="8">Part of the phosphoribosylformylglycinamidine synthase complex involved in the purines biosynthetic pathway. Catalyzes the ATP-dependent conversion of formylglycinamide ribonucleotide (FGAR) and glutamine to yield formylglycinamidine ribonucleotide (FGAM) and glutamate. The FGAM synthase complex is composed of three subunits. PurQ produces an ammonia molecule by converting glutamine to glutamate. PurL transfers the ammonia molecule to FGAR to form FGAM in an ATP-dependent manner. PurS interacts with PurQ and PurL and is thought to assist in the transfer of the ammonia molecule from PurQ to PurL.</text>
</comment>
<evidence type="ECO:0000256" key="4">
    <source>
        <dbReference type="ARBA" id="ARBA00022755"/>
    </source>
</evidence>
<dbReference type="PANTHER" id="PTHR47552:SF1">
    <property type="entry name" value="PHOSPHORIBOSYLFORMYLGLYCINAMIDINE SYNTHASE SUBUNIT PURQ"/>
    <property type="match status" value="1"/>
</dbReference>
<feature type="active site" evidence="8">
    <location>
        <position position="198"/>
    </location>
</feature>
<evidence type="ECO:0000256" key="7">
    <source>
        <dbReference type="ARBA" id="ARBA00022962"/>
    </source>
</evidence>
<dbReference type="GO" id="GO:0005524">
    <property type="term" value="F:ATP binding"/>
    <property type="evidence" value="ECO:0007669"/>
    <property type="project" value="UniProtKB-KW"/>
</dbReference>
<dbReference type="SMART" id="SM01211">
    <property type="entry name" value="GATase_5"/>
    <property type="match status" value="1"/>
</dbReference>
<dbReference type="Gene3D" id="3.40.50.880">
    <property type="match status" value="1"/>
</dbReference>
<dbReference type="UniPathway" id="UPA00074">
    <property type="reaction ID" value="UER00128"/>
</dbReference>
<keyword evidence="2 8" id="KW-0436">Ligase</keyword>
<dbReference type="PANTHER" id="PTHR47552">
    <property type="entry name" value="PHOSPHORIBOSYLFORMYLGLYCINAMIDINE SYNTHASE SUBUNIT PURQ"/>
    <property type="match status" value="1"/>
</dbReference>
<dbReference type="SUPFAM" id="SSF52317">
    <property type="entry name" value="Class I glutamine amidotransferase-like"/>
    <property type="match status" value="1"/>
</dbReference>
<comment type="subunit">
    <text evidence="8">Part of the FGAM synthase complex composed of 1 PurL, 1 PurQ and 2 PurS subunits.</text>
</comment>
<keyword evidence="7 8" id="KW-0315">Glutamine amidotransferase</keyword>
<evidence type="ECO:0000256" key="1">
    <source>
        <dbReference type="ARBA" id="ARBA00022490"/>
    </source>
</evidence>
<evidence type="ECO:0000256" key="6">
    <source>
        <dbReference type="ARBA" id="ARBA00022840"/>
    </source>
</evidence>
<accession>A0A1I4R411</accession>
<dbReference type="PIRSF" id="PIRSF001586">
    <property type="entry name" value="FGAM_synth_I"/>
    <property type="match status" value="1"/>
</dbReference>
<evidence type="ECO:0000256" key="3">
    <source>
        <dbReference type="ARBA" id="ARBA00022741"/>
    </source>
</evidence>
<evidence type="ECO:0000256" key="2">
    <source>
        <dbReference type="ARBA" id="ARBA00022598"/>
    </source>
</evidence>
<dbReference type="AlphaFoldDB" id="A0A1I4R411"/>
<dbReference type="EMBL" id="PJNW01000002">
    <property type="protein sequence ID" value="PKR90214.1"/>
    <property type="molecule type" value="Genomic_DNA"/>
</dbReference>
<gene>
    <name evidence="8" type="primary">purQ</name>
    <name evidence="9" type="ORF">CXZ10_02160</name>
</gene>
<dbReference type="NCBIfam" id="TIGR01737">
    <property type="entry name" value="FGAM_synth_I"/>
    <property type="match status" value="1"/>
</dbReference>
<feature type="active site" description="Nucleophile" evidence="8">
    <location>
        <position position="86"/>
    </location>
</feature>
<keyword evidence="1 8" id="KW-0963">Cytoplasm</keyword>
<dbReference type="GO" id="GO:0005737">
    <property type="term" value="C:cytoplasm"/>
    <property type="evidence" value="ECO:0007669"/>
    <property type="project" value="UniProtKB-SubCell"/>
</dbReference>
<dbReference type="PROSITE" id="PS51273">
    <property type="entry name" value="GATASE_TYPE_1"/>
    <property type="match status" value="1"/>
</dbReference>
<dbReference type="EC" id="6.3.5.3" evidence="8"/>
<comment type="catalytic activity">
    <reaction evidence="8">
        <text>L-glutamine + H2O = L-glutamate + NH4(+)</text>
        <dbReference type="Rhea" id="RHEA:15889"/>
        <dbReference type="ChEBI" id="CHEBI:15377"/>
        <dbReference type="ChEBI" id="CHEBI:28938"/>
        <dbReference type="ChEBI" id="CHEBI:29985"/>
        <dbReference type="ChEBI" id="CHEBI:58359"/>
        <dbReference type="EC" id="3.5.1.2"/>
    </reaction>
</comment>
<evidence type="ECO:0000313" key="10">
    <source>
        <dbReference type="Proteomes" id="UP000233491"/>
    </source>
</evidence>
<dbReference type="EC" id="3.5.1.2" evidence="8"/>
<keyword evidence="6 8" id="KW-0067">ATP-binding</keyword>
<organism evidence="9 10">
    <name type="scientific">Pleomorphomonas diazotrophica</name>
    <dbReference type="NCBI Taxonomy" id="1166257"/>
    <lineage>
        <taxon>Bacteria</taxon>
        <taxon>Pseudomonadati</taxon>
        <taxon>Pseudomonadota</taxon>
        <taxon>Alphaproteobacteria</taxon>
        <taxon>Hyphomicrobiales</taxon>
        <taxon>Pleomorphomonadaceae</taxon>
        <taxon>Pleomorphomonas</taxon>
    </lineage>
</organism>